<evidence type="ECO:0000313" key="1">
    <source>
        <dbReference type="EMBL" id="PFV35791.1"/>
    </source>
</evidence>
<evidence type="ECO:0000313" key="2">
    <source>
        <dbReference type="Proteomes" id="UP000223366"/>
    </source>
</evidence>
<name>A0A9X7BTP0_BACTU</name>
<dbReference type="EMBL" id="NVDU01000003">
    <property type="protein sequence ID" value="PFV35791.1"/>
    <property type="molecule type" value="Genomic_DNA"/>
</dbReference>
<reference evidence="1 2" key="1">
    <citation type="submission" date="2017-09" db="EMBL/GenBank/DDBJ databases">
        <title>Large-scale bioinformatics analysis of Bacillus genomes uncovers conserved roles of natural products in bacterial physiology.</title>
        <authorList>
            <consortium name="Agbiome Team Llc"/>
            <person name="Bleich R.M."/>
            <person name="Grubbs K.J."/>
            <person name="Santa Maria K.C."/>
            <person name="Allen S.E."/>
            <person name="Farag S."/>
            <person name="Shank E.A."/>
            <person name="Bowers A."/>
        </authorList>
    </citation>
    <scope>NUCLEOTIDE SEQUENCE [LARGE SCALE GENOMIC DNA]</scope>
    <source>
        <strain evidence="1 2">AFS060060</strain>
    </source>
</reference>
<comment type="caution">
    <text evidence="1">The sequence shown here is derived from an EMBL/GenBank/DDBJ whole genome shotgun (WGS) entry which is preliminary data.</text>
</comment>
<organism evidence="1 2">
    <name type="scientific">Bacillus thuringiensis</name>
    <dbReference type="NCBI Taxonomy" id="1428"/>
    <lineage>
        <taxon>Bacteria</taxon>
        <taxon>Bacillati</taxon>
        <taxon>Bacillota</taxon>
        <taxon>Bacilli</taxon>
        <taxon>Bacillales</taxon>
        <taxon>Bacillaceae</taxon>
        <taxon>Bacillus</taxon>
        <taxon>Bacillus cereus group</taxon>
    </lineage>
</organism>
<proteinExistence type="predicted"/>
<sequence>MTTNLTQKAMNVQSKKELQQLLSPHTIEMQHSIVKSAINNLNSEIECDIRSNDTSIALYKMSQVVVLEDSLHIIERVLLKQRVLV</sequence>
<dbReference type="RefSeq" id="WP_098205391.1">
    <property type="nucleotide sequence ID" value="NZ_NTYX01000011.1"/>
</dbReference>
<protein>
    <submittedName>
        <fullName evidence="1">Uncharacterized protein</fullName>
    </submittedName>
</protein>
<gene>
    <name evidence="1" type="ORF">COK99_01855</name>
</gene>
<dbReference type="Proteomes" id="UP000223366">
    <property type="component" value="Unassembled WGS sequence"/>
</dbReference>
<dbReference type="AlphaFoldDB" id="A0A9X7BTP0"/>
<accession>A0A9X7BTP0</accession>